<feature type="binding site" evidence="5">
    <location>
        <position position="23"/>
    </location>
    <ligand>
        <name>substrate</name>
    </ligand>
</feature>
<comment type="subcellular location">
    <subcellularLocation>
        <location evidence="5">Cytoplasm</location>
    </subcellularLocation>
</comment>
<dbReference type="PANTHER" id="PTHR43798">
    <property type="entry name" value="MONOACYLGLYCEROL LIPASE"/>
    <property type="match status" value="1"/>
</dbReference>
<evidence type="ECO:0000313" key="8">
    <source>
        <dbReference type="Proteomes" id="UP001139333"/>
    </source>
</evidence>
<dbReference type="Gene3D" id="3.40.50.1820">
    <property type="entry name" value="alpha/beta hydrolase"/>
    <property type="match status" value="1"/>
</dbReference>
<feature type="active site" description="Nucleophile" evidence="5">
    <location>
        <position position="81"/>
    </location>
</feature>
<gene>
    <name evidence="5 7" type="primary">bioH</name>
    <name evidence="7" type="ORF">L2672_09110</name>
</gene>
<accession>A0A9X2CLK9</accession>
<evidence type="ECO:0000313" key="7">
    <source>
        <dbReference type="EMBL" id="MCL1142849.1"/>
    </source>
</evidence>
<dbReference type="PANTHER" id="PTHR43798:SF31">
    <property type="entry name" value="AB HYDROLASE SUPERFAMILY PROTEIN YCLE"/>
    <property type="match status" value="1"/>
</dbReference>
<feature type="binding site" evidence="5">
    <location>
        <begin position="147"/>
        <end position="151"/>
    </location>
    <ligand>
        <name>substrate</name>
    </ligand>
</feature>
<dbReference type="EMBL" id="JAKIKP010000005">
    <property type="protein sequence ID" value="MCL1142849.1"/>
    <property type="molecule type" value="Genomic_DNA"/>
</dbReference>
<keyword evidence="4 5" id="KW-0378">Hydrolase</keyword>
<comment type="catalytic activity">
    <reaction evidence="5">
        <text>6-carboxyhexanoyl-[ACP] methyl ester + H2O = 6-carboxyhexanoyl-[ACP] + methanol + H(+)</text>
        <dbReference type="Rhea" id="RHEA:42700"/>
        <dbReference type="Rhea" id="RHEA-COMP:9955"/>
        <dbReference type="Rhea" id="RHEA-COMP:10186"/>
        <dbReference type="ChEBI" id="CHEBI:15377"/>
        <dbReference type="ChEBI" id="CHEBI:15378"/>
        <dbReference type="ChEBI" id="CHEBI:17790"/>
        <dbReference type="ChEBI" id="CHEBI:78846"/>
        <dbReference type="ChEBI" id="CHEBI:82735"/>
        <dbReference type="EC" id="3.1.1.85"/>
    </reaction>
</comment>
<dbReference type="GO" id="GO:0009102">
    <property type="term" value="P:biotin biosynthetic process"/>
    <property type="evidence" value="ECO:0007669"/>
    <property type="project" value="UniProtKB-UniRule"/>
</dbReference>
<dbReference type="InterPro" id="IPR010076">
    <property type="entry name" value="BioH"/>
</dbReference>
<comment type="subunit">
    <text evidence="5">Monomer.</text>
</comment>
<dbReference type="EC" id="3.1.1.85" evidence="5"/>
<comment type="caution">
    <text evidence="7">The sequence shown here is derived from an EMBL/GenBank/DDBJ whole genome shotgun (WGS) entry which is preliminary data.</text>
</comment>
<dbReference type="HAMAP" id="MF_01260">
    <property type="entry name" value="Carboxylester"/>
    <property type="match status" value="1"/>
</dbReference>
<comment type="pathway">
    <text evidence="5">Cofactor biosynthesis; biotin biosynthesis.</text>
</comment>
<feature type="domain" description="AB hydrolase-1" evidence="6">
    <location>
        <begin position="17"/>
        <end position="244"/>
    </location>
</feature>
<keyword evidence="3 5" id="KW-0093">Biotin biosynthesis</keyword>
<name>A0A9X2CLK9_9GAMM</name>
<evidence type="ECO:0000256" key="2">
    <source>
        <dbReference type="ARBA" id="ARBA00022490"/>
    </source>
</evidence>
<feature type="binding site" evidence="5">
    <location>
        <begin position="81"/>
        <end position="82"/>
    </location>
    <ligand>
        <name>substrate</name>
    </ligand>
</feature>
<sequence>MSGSTLHIETIGQGHDVVLLHGWGVNSAVFEPIKHALNDYTVHYVDLPGFGHSDPIEGDIHDWVNALAQRLPDNAIWLGWSLGGLVATQLAINFPQKAKGLITVASSPCFMAQPNEQPQPWPGIAPQVLSQFSEQLNNNLPKTIERFLAIQAMGSESAKSDIQVIKSLVLAKPLPEQQSLQQGLDMLANIDLRHQLAEIELPWLRIWGRLDGLVPKRTLKMLNADQKTTDIILQKASHAPFISHSSLFIEQIKPWLNKIVG</sequence>
<dbReference type="InterPro" id="IPR050266">
    <property type="entry name" value="AB_hydrolase_sf"/>
</dbReference>
<dbReference type="GO" id="GO:0005737">
    <property type="term" value="C:cytoplasm"/>
    <property type="evidence" value="ECO:0007669"/>
    <property type="project" value="UniProtKB-SubCell"/>
</dbReference>
<reference evidence="7" key="1">
    <citation type="submission" date="2022-01" db="EMBL/GenBank/DDBJ databases">
        <title>Whole genome-based taxonomy of the Shewanellaceae.</title>
        <authorList>
            <person name="Martin-Rodriguez A.J."/>
        </authorList>
    </citation>
    <scope>NUCLEOTIDE SEQUENCE</scope>
    <source>
        <strain evidence="7">DSM 16422</strain>
    </source>
</reference>
<dbReference type="Proteomes" id="UP001139333">
    <property type="component" value="Unassembled WGS sequence"/>
</dbReference>
<evidence type="ECO:0000259" key="6">
    <source>
        <dbReference type="Pfam" id="PF00561"/>
    </source>
</evidence>
<dbReference type="AlphaFoldDB" id="A0A9X2CLK9"/>
<keyword evidence="1 5" id="KW-0719">Serine esterase</keyword>
<keyword evidence="2 5" id="KW-0963">Cytoplasm</keyword>
<evidence type="ECO:0000256" key="3">
    <source>
        <dbReference type="ARBA" id="ARBA00022756"/>
    </source>
</evidence>
<dbReference type="SUPFAM" id="SSF53474">
    <property type="entry name" value="alpha/beta-Hydrolases"/>
    <property type="match status" value="1"/>
</dbReference>
<comment type="similarity">
    <text evidence="5">Belongs to the AB hydrolase superfamily. Carboxylesterase BioH family.</text>
</comment>
<feature type="active site" evidence="5">
    <location>
        <position position="238"/>
    </location>
</feature>
<dbReference type="RefSeq" id="WP_248995529.1">
    <property type="nucleotide sequence ID" value="NZ_JAKIKP010000005.1"/>
</dbReference>
<feature type="active site" evidence="5">
    <location>
        <position position="211"/>
    </location>
</feature>
<dbReference type="GO" id="GO:0016020">
    <property type="term" value="C:membrane"/>
    <property type="evidence" value="ECO:0007669"/>
    <property type="project" value="TreeGrafter"/>
</dbReference>
<feature type="binding site" evidence="5">
    <location>
        <position position="238"/>
    </location>
    <ligand>
        <name>substrate</name>
    </ligand>
</feature>
<keyword evidence="8" id="KW-1185">Reference proteome</keyword>
<comment type="function">
    <text evidence="5">The physiological role of BioH is to remove the methyl group introduced by BioC when the pimeloyl moiety is complete. It allows to synthesize pimeloyl-ACP via the fatty acid synthetic pathway through the hydrolysis of the ester bonds of pimeloyl-ACP esters.</text>
</comment>
<evidence type="ECO:0000256" key="5">
    <source>
        <dbReference type="HAMAP-Rule" id="MF_01260"/>
    </source>
</evidence>
<dbReference type="Pfam" id="PF00561">
    <property type="entry name" value="Abhydrolase_1"/>
    <property type="match status" value="1"/>
</dbReference>
<organism evidence="7 8">
    <name type="scientific">Shewanella gaetbuli</name>
    <dbReference type="NCBI Taxonomy" id="220752"/>
    <lineage>
        <taxon>Bacteria</taxon>
        <taxon>Pseudomonadati</taxon>
        <taxon>Pseudomonadota</taxon>
        <taxon>Gammaproteobacteria</taxon>
        <taxon>Alteromonadales</taxon>
        <taxon>Shewanellaceae</taxon>
        <taxon>Shewanella</taxon>
    </lineage>
</organism>
<dbReference type="InterPro" id="IPR000073">
    <property type="entry name" value="AB_hydrolase_1"/>
</dbReference>
<proteinExistence type="inferred from homology"/>
<evidence type="ECO:0000256" key="1">
    <source>
        <dbReference type="ARBA" id="ARBA00022487"/>
    </source>
</evidence>
<protein>
    <recommendedName>
        <fullName evidence="5">Pimeloyl-[acyl-carrier protein] methyl ester esterase</fullName>
        <ecNumber evidence="5">3.1.1.85</ecNumber>
    </recommendedName>
    <alternativeName>
        <fullName evidence="5">Biotin synthesis protein BioH</fullName>
    </alternativeName>
    <alternativeName>
        <fullName evidence="5">Carboxylesterase BioH</fullName>
    </alternativeName>
</protein>
<dbReference type="InterPro" id="IPR029058">
    <property type="entry name" value="AB_hydrolase_fold"/>
</dbReference>
<evidence type="ECO:0000256" key="4">
    <source>
        <dbReference type="ARBA" id="ARBA00022801"/>
    </source>
</evidence>
<dbReference type="GO" id="GO:0090499">
    <property type="term" value="F:pimelyl-[acyl-carrier protein] methyl ester esterase activity"/>
    <property type="evidence" value="ECO:0007669"/>
    <property type="project" value="UniProtKB-EC"/>
</dbReference>
<dbReference type="NCBIfam" id="TIGR01738">
    <property type="entry name" value="bioH"/>
    <property type="match status" value="1"/>
</dbReference>